<evidence type="ECO:0000313" key="1">
    <source>
        <dbReference type="EMBL" id="AXY75066.1"/>
    </source>
</evidence>
<evidence type="ECO:0008006" key="3">
    <source>
        <dbReference type="Google" id="ProtNLM"/>
    </source>
</evidence>
<dbReference type="SUPFAM" id="SSF48239">
    <property type="entry name" value="Terpenoid cyclases/Protein prenyltransferases"/>
    <property type="match status" value="2"/>
</dbReference>
<keyword evidence="2" id="KW-1185">Reference proteome</keyword>
<name>A0A3B7MQ05_9BACT</name>
<dbReference type="AlphaFoldDB" id="A0A3B7MQ05"/>
<protein>
    <recommendedName>
        <fullName evidence="3">Squalene cyclase C-terminal domain-containing protein</fullName>
    </recommendedName>
</protein>
<sequence>MVLLLLCTVVVCIALVAFVPRYENNKPIKPVVACATPEKACVFLTLTGLAPFDTSQVMVNSKLIDASLRSGLSWLMQAQQQNGGWGAGTHARQNEFDPHAVEADPATTALVGMALLRTDEKPFDGSHAAQLKKAVTFLLNAVDNTPAQMVNITTLTNTQPQTKLGKNIDVILTAQFFSNALHYMGKNNSLKDQVSNALQKCVGKIQQAQDNDGGWKDGGWAPVLQSALANNALEGARDMGAKVDDKVLDRSRSYQKQNYDVKTNSAVTGKAAGVMLYSVSSSARASAQESRVAKETIDKAKKEGTLDQQAEVNETNLEKAGLSKTEAQKYATAYKIRGAAASKAQENNVMTGFGNNGGEEFLSYLMTGESLIIGDNNDWKSWYEKMSGRLVQIQNGDGSWNGHHCITSPVFCTATCLLILSIDKDIEFLIKTK</sequence>
<dbReference type="KEGG" id="pseg:D3H65_14235"/>
<dbReference type="EMBL" id="CP032157">
    <property type="protein sequence ID" value="AXY75066.1"/>
    <property type="molecule type" value="Genomic_DNA"/>
</dbReference>
<dbReference type="InterPro" id="IPR008930">
    <property type="entry name" value="Terpenoid_cyclase/PrenylTrfase"/>
</dbReference>
<dbReference type="Gene3D" id="1.50.10.20">
    <property type="match status" value="1"/>
</dbReference>
<dbReference type="Proteomes" id="UP000263900">
    <property type="component" value="Chromosome"/>
</dbReference>
<gene>
    <name evidence="1" type="ORF">D3H65_14235</name>
</gene>
<proteinExistence type="predicted"/>
<organism evidence="1 2">
    <name type="scientific">Paraflavitalea soli</name>
    <dbReference type="NCBI Taxonomy" id="2315862"/>
    <lineage>
        <taxon>Bacteria</taxon>
        <taxon>Pseudomonadati</taxon>
        <taxon>Bacteroidota</taxon>
        <taxon>Chitinophagia</taxon>
        <taxon>Chitinophagales</taxon>
        <taxon>Chitinophagaceae</taxon>
        <taxon>Paraflavitalea</taxon>
    </lineage>
</organism>
<accession>A0A3B7MQ05</accession>
<evidence type="ECO:0000313" key="2">
    <source>
        <dbReference type="Proteomes" id="UP000263900"/>
    </source>
</evidence>
<dbReference type="OrthoDB" id="1408612at2"/>
<reference evidence="1 2" key="1">
    <citation type="submission" date="2018-09" db="EMBL/GenBank/DDBJ databases">
        <title>Genome sequencing of strain 6GH32-13.</title>
        <authorList>
            <person name="Weon H.-Y."/>
            <person name="Heo J."/>
            <person name="Kwon S.-W."/>
        </authorList>
    </citation>
    <scope>NUCLEOTIDE SEQUENCE [LARGE SCALE GENOMIC DNA]</scope>
    <source>
        <strain evidence="1 2">5GH32-13</strain>
    </source>
</reference>